<sequence>MREHAGMSFLRTRDPDTRPGCSEGVCHVYVLPCAYEDLLKLGFSRNPLSRAQALQARYFEFFDLDRAFLIQTETVRDARDLELRLRHVLIEHNAPAPLTVRREAGGHSEWYRGAYTALAGQADALEAQGYTLHRPSRAWFARELAAQGDQLFERASMLLAQLQGDLDWLRRPDLGPLRRNLIDALDAHAALEIDLEPRLPQALLDWYRGDRPA</sequence>
<dbReference type="Proteomes" id="UP000023435">
    <property type="component" value="Unassembled WGS sequence"/>
</dbReference>
<dbReference type="EMBL" id="JAJA02000001">
    <property type="protein sequence ID" value="KWS03003.1"/>
    <property type="molecule type" value="Genomic_DNA"/>
</dbReference>
<dbReference type="SMART" id="SM00974">
    <property type="entry name" value="T5orf172"/>
    <property type="match status" value="1"/>
</dbReference>
<evidence type="ECO:0000259" key="1">
    <source>
        <dbReference type="SMART" id="SM00974"/>
    </source>
</evidence>
<dbReference type="Pfam" id="PF10544">
    <property type="entry name" value="T5orf172"/>
    <property type="match status" value="1"/>
</dbReference>
<feature type="domain" description="Bacteriophage T5 Orf172 DNA-binding" evidence="1">
    <location>
        <begin position="33"/>
        <end position="125"/>
    </location>
</feature>
<accession>A0A120AFG7</accession>
<protein>
    <recommendedName>
        <fullName evidence="1">Bacteriophage T5 Orf172 DNA-binding domain-containing protein</fullName>
    </recommendedName>
</protein>
<dbReference type="InterPro" id="IPR018306">
    <property type="entry name" value="Phage_T5_Orf172_DNA-bd"/>
</dbReference>
<evidence type="ECO:0000313" key="3">
    <source>
        <dbReference type="Proteomes" id="UP000023435"/>
    </source>
</evidence>
<reference evidence="2 3" key="1">
    <citation type="journal article" date="2014" name="Genome Announc.">
        <title>Draft Genome Sequence of Lysobacter capsici AZ78, a Bacterium Antagonistic to Plant-Pathogenic Oomycetes.</title>
        <authorList>
            <person name="Puopolo G."/>
            <person name="Sonego P."/>
            <person name="Engelen K."/>
            <person name="Pertot I."/>
        </authorList>
    </citation>
    <scope>NUCLEOTIDE SEQUENCE [LARGE SCALE GENOMIC DNA]</scope>
    <source>
        <strain evidence="2 3">AZ78</strain>
    </source>
</reference>
<name>A0A120AFG7_9GAMM</name>
<gene>
    <name evidence="2" type="ORF">AZ78_0549</name>
</gene>
<keyword evidence="3" id="KW-1185">Reference proteome</keyword>
<organism evidence="2 3">
    <name type="scientific">Lysobacter capsici AZ78</name>
    <dbReference type="NCBI Taxonomy" id="1444315"/>
    <lineage>
        <taxon>Bacteria</taxon>
        <taxon>Pseudomonadati</taxon>
        <taxon>Pseudomonadota</taxon>
        <taxon>Gammaproteobacteria</taxon>
        <taxon>Lysobacterales</taxon>
        <taxon>Lysobacteraceae</taxon>
        <taxon>Lysobacter</taxon>
    </lineage>
</organism>
<evidence type="ECO:0000313" key="2">
    <source>
        <dbReference type="EMBL" id="KWS03003.1"/>
    </source>
</evidence>
<comment type="caution">
    <text evidence="2">The sequence shown here is derived from an EMBL/GenBank/DDBJ whole genome shotgun (WGS) entry which is preliminary data.</text>
</comment>
<proteinExistence type="predicted"/>
<dbReference type="AlphaFoldDB" id="A0A120AFG7"/>